<dbReference type="InParanoid" id="A0A2H3E4L7"/>
<evidence type="ECO:0000313" key="1">
    <source>
        <dbReference type="EMBL" id="PBL01075.1"/>
    </source>
</evidence>
<organism evidence="1 2">
    <name type="scientific">Armillaria gallica</name>
    <name type="common">Bulbous honey fungus</name>
    <name type="synonym">Armillaria bulbosa</name>
    <dbReference type="NCBI Taxonomy" id="47427"/>
    <lineage>
        <taxon>Eukaryota</taxon>
        <taxon>Fungi</taxon>
        <taxon>Dikarya</taxon>
        <taxon>Basidiomycota</taxon>
        <taxon>Agaricomycotina</taxon>
        <taxon>Agaricomycetes</taxon>
        <taxon>Agaricomycetidae</taxon>
        <taxon>Agaricales</taxon>
        <taxon>Marasmiineae</taxon>
        <taxon>Physalacriaceae</taxon>
        <taxon>Armillaria</taxon>
    </lineage>
</organism>
<dbReference type="EMBL" id="KZ293646">
    <property type="protein sequence ID" value="PBL01075.1"/>
    <property type="molecule type" value="Genomic_DNA"/>
</dbReference>
<dbReference type="OMA" id="SCTISRE"/>
<dbReference type="OrthoDB" id="3249150at2759"/>
<accession>A0A2H3E4L7</accession>
<keyword evidence="2" id="KW-1185">Reference proteome</keyword>
<proteinExistence type="predicted"/>
<dbReference type="AlphaFoldDB" id="A0A2H3E4L7"/>
<protein>
    <submittedName>
        <fullName evidence="1">Uncharacterized protein</fullName>
    </submittedName>
</protein>
<sequence>MPTSTVPYEVLFDFTNDTNDLVTLQPMAQSDGVGSRGAILLMKEGDSVSLVLTAGCTYQYALQHRSKKAYISVRTWQDLPCSTSMIFSGTLPSTPLLQAAHGSNVSCTISRE</sequence>
<gene>
    <name evidence="1" type="ORF">ARMGADRAFT_1007137</name>
</gene>
<reference evidence="2" key="1">
    <citation type="journal article" date="2017" name="Nat. Ecol. Evol.">
        <title>Genome expansion and lineage-specific genetic innovations in the forest pathogenic fungi Armillaria.</title>
        <authorList>
            <person name="Sipos G."/>
            <person name="Prasanna A.N."/>
            <person name="Walter M.C."/>
            <person name="O'Connor E."/>
            <person name="Balint B."/>
            <person name="Krizsan K."/>
            <person name="Kiss B."/>
            <person name="Hess J."/>
            <person name="Varga T."/>
            <person name="Slot J."/>
            <person name="Riley R."/>
            <person name="Boka B."/>
            <person name="Rigling D."/>
            <person name="Barry K."/>
            <person name="Lee J."/>
            <person name="Mihaltcheva S."/>
            <person name="LaButti K."/>
            <person name="Lipzen A."/>
            <person name="Waldron R."/>
            <person name="Moloney N.M."/>
            <person name="Sperisen C."/>
            <person name="Kredics L."/>
            <person name="Vagvoelgyi C."/>
            <person name="Patrignani A."/>
            <person name="Fitzpatrick D."/>
            <person name="Nagy I."/>
            <person name="Doyle S."/>
            <person name="Anderson J.B."/>
            <person name="Grigoriev I.V."/>
            <person name="Gueldener U."/>
            <person name="Muensterkoetter M."/>
            <person name="Nagy L.G."/>
        </authorList>
    </citation>
    <scope>NUCLEOTIDE SEQUENCE [LARGE SCALE GENOMIC DNA]</scope>
    <source>
        <strain evidence="2">Ar21-2</strain>
    </source>
</reference>
<evidence type="ECO:0000313" key="2">
    <source>
        <dbReference type="Proteomes" id="UP000217790"/>
    </source>
</evidence>
<dbReference type="Proteomes" id="UP000217790">
    <property type="component" value="Unassembled WGS sequence"/>
</dbReference>
<name>A0A2H3E4L7_ARMGA</name>